<evidence type="ECO:0000256" key="12">
    <source>
        <dbReference type="ARBA" id="ARBA00023268"/>
    </source>
</evidence>
<dbReference type="GO" id="GO:0003924">
    <property type="term" value="F:GTPase activity"/>
    <property type="evidence" value="ECO:0007669"/>
    <property type="project" value="InterPro"/>
</dbReference>
<dbReference type="CDD" id="cd02027">
    <property type="entry name" value="APSK"/>
    <property type="match status" value="1"/>
</dbReference>
<protein>
    <recommendedName>
        <fullName evidence="14 15">Multifunctional fusion protein</fullName>
    </recommendedName>
    <domain>
        <recommendedName>
            <fullName evidence="14">Sulfate adenylyltransferase subunit 1</fullName>
            <ecNumber evidence="14">2.7.7.4</ecNumber>
        </recommendedName>
        <alternativeName>
            <fullName evidence="14">ATP-sulfurylase large subunit</fullName>
        </alternativeName>
        <alternativeName>
            <fullName evidence="14">Sulfate adenylate transferase</fullName>
            <shortName evidence="14">SAT</shortName>
        </alternativeName>
    </domain>
    <domain>
        <recommendedName>
            <fullName evidence="15">Adenylyl-sulfate kinase</fullName>
            <ecNumber evidence="15">2.7.1.25</ecNumber>
        </recommendedName>
        <alternativeName>
            <fullName evidence="15">APS kinase</fullName>
        </alternativeName>
        <alternativeName>
            <fullName evidence="15">ATP adenosine-5'-phosphosulfate 3'-phosphotransferase</fullName>
        </alternativeName>
        <alternativeName>
            <fullName evidence="15">Adenosine-5'-phosphosulfate kinase</fullName>
        </alternativeName>
    </domain>
</protein>
<comment type="similarity">
    <text evidence="3">In the C-terminal section; belongs to the APS kinase family.</text>
</comment>
<comment type="catalytic activity">
    <reaction evidence="1 15">
        <text>adenosine 5'-phosphosulfate + ATP = 3'-phosphoadenylyl sulfate + ADP + H(+)</text>
        <dbReference type="Rhea" id="RHEA:24152"/>
        <dbReference type="ChEBI" id="CHEBI:15378"/>
        <dbReference type="ChEBI" id="CHEBI:30616"/>
        <dbReference type="ChEBI" id="CHEBI:58243"/>
        <dbReference type="ChEBI" id="CHEBI:58339"/>
        <dbReference type="ChEBI" id="CHEBI:456216"/>
        <dbReference type="EC" id="2.7.1.25"/>
    </reaction>
</comment>
<reference evidence="18" key="3">
    <citation type="submission" date="2014-06" db="EMBL/GenBank/DDBJ databases">
        <title>Three species of the Botryosphaeriales overlap on five unrelated trees in China, with a novel species.</title>
        <authorList>
            <person name="Tian C."/>
            <person name="Fan X."/>
        </authorList>
    </citation>
    <scope>NUCLEOTIDE SEQUENCE</scope>
    <source>
        <strain evidence="18">WDL7</strain>
    </source>
</reference>
<dbReference type="NCBIfam" id="NF003013">
    <property type="entry name" value="PRK03846.1"/>
    <property type="match status" value="1"/>
</dbReference>
<evidence type="ECO:0000256" key="7">
    <source>
        <dbReference type="ARBA" id="ARBA00022695"/>
    </source>
</evidence>
<dbReference type="InterPro" id="IPR031157">
    <property type="entry name" value="G_TR_CS"/>
</dbReference>
<dbReference type="HAMAP" id="MF_00062">
    <property type="entry name" value="Sulf_adenylyltr_sub1"/>
    <property type="match status" value="1"/>
</dbReference>
<evidence type="ECO:0000256" key="2">
    <source>
        <dbReference type="ARBA" id="ARBA00002357"/>
    </source>
</evidence>
<dbReference type="InterPro" id="IPR002891">
    <property type="entry name" value="APS"/>
</dbReference>
<dbReference type="NCBIfam" id="NF004035">
    <property type="entry name" value="PRK05506.1"/>
    <property type="match status" value="1"/>
</dbReference>
<feature type="binding site" evidence="14">
    <location>
        <begin position="31"/>
        <end position="38"/>
    </location>
    <ligand>
        <name>GTP</name>
        <dbReference type="ChEBI" id="CHEBI:37565"/>
    </ligand>
</feature>
<dbReference type="FunFam" id="3.40.50.300:FF:000212">
    <property type="entry name" value="Adenylyl-sulfate kinase"/>
    <property type="match status" value="1"/>
</dbReference>
<dbReference type="GO" id="GO:0070814">
    <property type="term" value="P:hydrogen sulfide biosynthetic process"/>
    <property type="evidence" value="ECO:0007669"/>
    <property type="project" value="UniProtKB-UniRule"/>
</dbReference>
<comment type="similarity">
    <text evidence="4">In the N-terminal section; belongs to the TRAFAC class translation factor GTPase superfamily. Classic translation factor GTPase family. CysN/NodQ subfamily.</text>
</comment>
<dbReference type="SUPFAM" id="SSF50447">
    <property type="entry name" value="Translation proteins"/>
    <property type="match status" value="1"/>
</dbReference>
<dbReference type="UniPathway" id="UPA00140">
    <property type="reaction ID" value="UER00204"/>
</dbReference>
<dbReference type="InterPro" id="IPR054696">
    <property type="entry name" value="GTP-eEF1A_C"/>
</dbReference>
<dbReference type="PRINTS" id="PR00315">
    <property type="entry name" value="ELONGATNFCT"/>
</dbReference>
<dbReference type="InterPro" id="IPR050100">
    <property type="entry name" value="TRAFAC_GTPase_members"/>
</dbReference>
<feature type="binding site" evidence="14">
    <location>
        <begin position="165"/>
        <end position="168"/>
    </location>
    <ligand>
        <name>GTP</name>
        <dbReference type="ChEBI" id="CHEBI:37565"/>
    </ligand>
</feature>
<dbReference type="GO" id="GO:0005524">
    <property type="term" value="F:ATP binding"/>
    <property type="evidence" value="ECO:0007669"/>
    <property type="project" value="UniProtKB-UniRule"/>
</dbReference>
<evidence type="ECO:0000313" key="19">
    <source>
        <dbReference type="Proteomes" id="UP000029553"/>
    </source>
</evidence>
<dbReference type="GO" id="GO:0004020">
    <property type="term" value="F:adenylylsulfate kinase activity"/>
    <property type="evidence" value="ECO:0007669"/>
    <property type="project" value="UniProtKB-UniRule"/>
</dbReference>
<dbReference type="EMBL" id="AWOR01000046">
    <property type="protein sequence ID" value="KGH29603.1"/>
    <property type="molecule type" value="Genomic_DNA"/>
</dbReference>
<evidence type="ECO:0000313" key="18">
    <source>
        <dbReference type="EMBL" id="KOC24284.1"/>
    </source>
</evidence>
<dbReference type="CDD" id="cd03695">
    <property type="entry name" value="CysN_NodQ_II"/>
    <property type="match status" value="1"/>
</dbReference>
<dbReference type="NCBIfam" id="TIGR00455">
    <property type="entry name" value="apsK"/>
    <property type="match status" value="1"/>
</dbReference>
<dbReference type="AlphaFoldDB" id="A0A096FIS3"/>
<dbReference type="SUPFAM" id="SSF52540">
    <property type="entry name" value="P-loop containing nucleoside triphosphate hydrolases"/>
    <property type="match status" value="2"/>
</dbReference>
<keyword evidence="5" id="KW-0536">Nodulation</keyword>
<dbReference type="CDD" id="cd04095">
    <property type="entry name" value="CysN_NoDQ_III"/>
    <property type="match status" value="1"/>
</dbReference>
<dbReference type="InterPro" id="IPR009000">
    <property type="entry name" value="Transl_B-barrel_sf"/>
</dbReference>
<dbReference type="SUPFAM" id="SSF50465">
    <property type="entry name" value="EF-Tu/eEF-1alpha/eIF2-gamma C-terminal domain"/>
    <property type="match status" value="1"/>
</dbReference>
<dbReference type="PANTHER" id="PTHR23115">
    <property type="entry name" value="TRANSLATION FACTOR"/>
    <property type="match status" value="1"/>
</dbReference>
<dbReference type="EC" id="2.7.7.4" evidence="14"/>
<dbReference type="Pfam" id="PF03144">
    <property type="entry name" value="GTP_EFTU_D2"/>
    <property type="match status" value="1"/>
</dbReference>
<keyword evidence="6 14" id="KW-0808">Transferase</keyword>
<evidence type="ECO:0000256" key="10">
    <source>
        <dbReference type="ARBA" id="ARBA00022840"/>
    </source>
</evidence>
<gene>
    <name evidence="15" type="primary">cysC</name>
    <name evidence="14" type="synonym">cysN</name>
    <name evidence="18" type="ORF">GL58_04850</name>
    <name evidence="17" type="ORF">P353_13150</name>
</gene>
<dbReference type="InterPro" id="IPR027417">
    <property type="entry name" value="P-loop_NTPase"/>
</dbReference>
<dbReference type="InterPro" id="IPR044138">
    <property type="entry name" value="CysN_II"/>
</dbReference>
<feature type="binding site" evidence="14">
    <location>
        <begin position="110"/>
        <end position="114"/>
    </location>
    <ligand>
        <name>GTP</name>
        <dbReference type="ChEBI" id="CHEBI:37565"/>
    </ligand>
</feature>
<keyword evidence="15" id="KW-0597">Phosphoprotein</keyword>
<sequence>MSHVSALISEDIEKYLKAHEQKSLLRFITCGSVDDGKSTLIGRLLYESKMLFEDQMEALVADSKKVGTQGGELDFALLVDGLAAEREQGITIDVAYRFFSTDQRKFIVADTPGHEQYTRNMVTGASTADVAVVMIDARRGVLTQSKRHSYLASLIGIRKIVLAVNKMDLMGYSEKIFNDIVADYREFAKKINLEDITAIPMSALRGDNITEQSEHMPWYRGTTLMGYLETVEIDEARQQKLPFRMPVQWVNRPNLDFRGFAGCIASGQIHPGDSVRILPSGRVTKVARIVTQDGDLQQAVAGQSVTLTLADEVDCSRGDVIAVADAPSDVADQFQVTLIWMHEQPMLGGRPYLMKIGGKTIPVTFAAPKYKINVNTLEHLAAKELALNEIGVCNLSSSQPIAFDAYKDNRETGSFILIDRLSNATVGAGLIDYSLRRSQNIHMQHMNVNQEARSERLHQKPALLWFTGLSGAGKSTIANLLETRLHARGRHTYLLDGDNVRHGLNRDLGFTDADRVENIRRVAEVGKLFVDAGLIAITAFISPFQAEREMARKLVRDGEFLEVFIDTPLSVAEERDPKGLYKKVRRGELKNFTGIDSPFEVPESPDIHISTPEMTAQEAVDKIIAELVAREIIAAED</sequence>
<dbReference type="InterPro" id="IPR004161">
    <property type="entry name" value="EFTu-like_2"/>
</dbReference>
<dbReference type="InterPro" id="IPR044139">
    <property type="entry name" value="CysN_NoDQ_III"/>
</dbReference>
<reference evidence="20" key="2">
    <citation type="submission" date="2014-06" db="EMBL/GenBank/DDBJ databases">
        <title>Draft genome sequence of C. testosteroni WDL7.</title>
        <authorList>
            <person name="Wu Y."/>
            <person name="Seshan H."/>
            <person name="Arumugam K."/>
        </authorList>
    </citation>
    <scope>NUCLEOTIDE SEQUENCE [LARGE SCALE GENOMIC DNA]</scope>
    <source>
        <strain evidence="20">WDL7</strain>
    </source>
</reference>
<dbReference type="Gene3D" id="2.40.30.10">
    <property type="entry name" value="Translation factors"/>
    <property type="match status" value="2"/>
</dbReference>
<dbReference type="InterPro" id="IPR059117">
    <property type="entry name" value="APS_kinase_dom"/>
</dbReference>
<evidence type="ECO:0000256" key="4">
    <source>
        <dbReference type="ARBA" id="ARBA00007237"/>
    </source>
</evidence>
<evidence type="ECO:0000256" key="14">
    <source>
        <dbReference type="HAMAP-Rule" id="MF_00062"/>
    </source>
</evidence>
<keyword evidence="12" id="KW-0511">Multifunctional enzyme</keyword>
<evidence type="ECO:0000256" key="11">
    <source>
        <dbReference type="ARBA" id="ARBA00023134"/>
    </source>
</evidence>
<evidence type="ECO:0000256" key="1">
    <source>
        <dbReference type="ARBA" id="ARBA00001823"/>
    </source>
</evidence>
<comment type="subunit">
    <text evidence="14">Heterodimer composed of CysD, the smaller subunit, and CysN.</text>
</comment>
<keyword evidence="10 14" id="KW-0067">ATP-binding</keyword>
<dbReference type="InterPro" id="IPR000795">
    <property type="entry name" value="T_Tr_GTP-bd_dom"/>
</dbReference>
<feature type="active site" description="Phosphoserine intermediate" evidence="15">
    <location>
        <position position="542"/>
    </location>
</feature>
<keyword evidence="7 14" id="KW-0548">Nucleotidyltransferase</keyword>
<accession>A0A096FIS3</accession>
<dbReference type="GO" id="GO:0005525">
    <property type="term" value="F:GTP binding"/>
    <property type="evidence" value="ECO:0007669"/>
    <property type="project" value="UniProtKB-UniRule"/>
</dbReference>
<keyword evidence="11 14" id="KW-0342">GTP-binding</keyword>
<dbReference type="GO" id="GO:0004781">
    <property type="term" value="F:sulfate adenylyltransferase (ATP) activity"/>
    <property type="evidence" value="ECO:0007669"/>
    <property type="project" value="UniProtKB-UniRule"/>
</dbReference>
<dbReference type="Proteomes" id="UP000029553">
    <property type="component" value="Unassembled WGS sequence"/>
</dbReference>
<evidence type="ECO:0000313" key="17">
    <source>
        <dbReference type="EMBL" id="KGH29603.1"/>
    </source>
</evidence>
<evidence type="ECO:0000259" key="16">
    <source>
        <dbReference type="PROSITE" id="PS51722"/>
    </source>
</evidence>
<dbReference type="NCBIfam" id="NF003478">
    <property type="entry name" value="PRK05124.1"/>
    <property type="match status" value="1"/>
</dbReference>
<evidence type="ECO:0000256" key="13">
    <source>
        <dbReference type="ARBA" id="ARBA00049370"/>
    </source>
</evidence>
<comment type="similarity">
    <text evidence="15">Belongs to the APS kinase family.</text>
</comment>
<comment type="caution">
    <text evidence="17">The sequence shown here is derived from an EMBL/GenBank/DDBJ whole genome shotgun (WGS) entry which is preliminary data.</text>
</comment>
<dbReference type="PROSITE" id="PS51722">
    <property type="entry name" value="G_TR_2"/>
    <property type="match status" value="1"/>
</dbReference>
<dbReference type="Pfam" id="PF22594">
    <property type="entry name" value="GTP-eEF1A_C"/>
    <property type="match status" value="1"/>
</dbReference>
<dbReference type="PROSITE" id="PS00301">
    <property type="entry name" value="G_TR_1"/>
    <property type="match status" value="1"/>
</dbReference>
<dbReference type="GO" id="GO:0000103">
    <property type="term" value="P:sulfate assimilation"/>
    <property type="evidence" value="ECO:0007669"/>
    <property type="project" value="UniProtKB-UniRule"/>
</dbReference>
<dbReference type="CDD" id="cd04166">
    <property type="entry name" value="CysN_ATPS"/>
    <property type="match status" value="1"/>
</dbReference>
<evidence type="ECO:0000256" key="9">
    <source>
        <dbReference type="ARBA" id="ARBA00022777"/>
    </source>
</evidence>
<comment type="similarity">
    <text evidence="14">Belongs to the TRAFAC class translation factor GTPase superfamily. Classic translation factor GTPase family. CysN/NodQ subfamily.</text>
</comment>
<dbReference type="InterPro" id="IPR009001">
    <property type="entry name" value="Transl_elong_EF1A/Init_IF2_C"/>
</dbReference>
<dbReference type="PATRIC" id="fig|285.49.peg.1011"/>
<comment type="function">
    <text evidence="2">APS kinase catalyzes the synthesis of activated sulfate.</text>
</comment>
<name>A0A096FIS3_COMTE</name>
<dbReference type="NCBIfam" id="TIGR02034">
    <property type="entry name" value="CysN"/>
    <property type="match status" value="1"/>
</dbReference>
<keyword evidence="9 15" id="KW-0418">Kinase</keyword>
<feature type="binding site" evidence="15">
    <location>
        <begin position="468"/>
        <end position="475"/>
    </location>
    <ligand>
        <name>ATP</name>
        <dbReference type="ChEBI" id="CHEBI:30616"/>
    </ligand>
</feature>
<dbReference type="Pfam" id="PF01583">
    <property type="entry name" value="APS_kinase"/>
    <property type="match status" value="1"/>
</dbReference>
<keyword evidence="8 14" id="KW-0547">Nucleotide-binding</keyword>
<dbReference type="RefSeq" id="WP_034369705.1">
    <property type="nucleotide sequence ID" value="NZ_AWOR01000046.1"/>
</dbReference>
<comment type="catalytic activity">
    <reaction evidence="13 14">
        <text>sulfate + ATP + H(+) = adenosine 5'-phosphosulfate + diphosphate</text>
        <dbReference type="Rhea" id="RHEA:18133"/>
        <dbReference type="ChEBI" id="CHEBI:15378"/>
        <dbReference type="ChEBI" id="CHEBI:16189"/>
        <dbReference type="ChEBI" id="CHEBI:30616"/>
        <dbReference type="ChEBI" id="CHEBI:33019"/>
        <dbReference type="ChEBI" id="CHEBI:58243"/>
        <dbReference type="EC" id="2.7.7.4"/>
    </reaction>
</comment>
<dbReference type="Gene3D" id="3.40.50.300">
    <property type="entry name" value="P-loop containing nucleotide triphosphate hydrolases"/>
    <property type="match status" value="2"/>
</dbReference>
<organism evidence="17 19">
    <name type="scientific">Comamonas testosteroni</name>
    <name type="common">Pseudomonas testosteroni</name>
    <dbReference type="NCBI Taxonomy" id="285"/>
    <lineage>
        <taxon>Bacteria</taxon>
        <taxon>Pseudomonadati</taxon>
        <taxon>Pseudomonadota</taxon>
        <taxon>Betaproteobacteria</taxon>
        <taxon>Burkholderiales</taxon>
        <taxon>Comamonadaceae</taxon>
        <taxon>Comamonas</taxon>
    </lineage>
</organism>
<dbReference type="InterPro" id="IPR041757">
    <property type="entry name" value="CysN_GTP-bd"/>
</dbReference>
<evidence type="ECO:0000313" key="20">
    <source>
        <dbReference type="Proteomes" id="UP000037442"/>
    </source>
</evidence>
<evidence type="ECO:0000256" key="6">
    <source>
        <dbReference type="ARBA" id="ARBA00022679"/>
    </source>
</evidence>
<dbReference type="Pfam" id="PF00009">
    <property type="entry name" value="GTP_EFTU"/>
    <property type="match status" value="1"/>
</dbReference>
<evidence type="ECO:0000256" key="15">
    <source>
        <dbReference type="HAMAP-Rule" id="MF_00065"/>
    </source>
</evidence>
<reference evidence="17 19" key="1">
    <citation type="submission" date="2013-09" db="EMBL/GenBank/DDBJ databases">
        <title>High correlation between genotypes and phenotypes of environmental bacteria Comamonas testosteroni strains.</title>
        <authorList>
            <person name="Liu L."/>
            <person name="Zhu W."/>
            <person name="Xia X."/>
            <person name="Xu B."/>
            <person name="Luo M."/>
            <person name="Wang G."/>
        </authorList>
    </citation>
    <scope>NUCLEOTIDE SEQUENCE [LARGE SCALE GENOMIC DNA]</scope>
    <source>
        <strain evidence="17 19">JL40</strain>
    </source>
</reference>
<dbReference type="HAMAP" id="MF_00065">
    <property type="entry name" value="Adenylyl_sulf_kinase"/>
    <property type="match status" value="1"/>
</dbReference>
<dbReference type="EC" id="2.7.1.25" evidence="15"/>
<dbReference type="Proteomes" id="UP000037442">
    <property type="component" value="Unassembled WGS sequence"/>
</dbReference>
<dbReference type="InterPro" id="IPR011779">
    <property type="entry name" value="SO4_adenylTrfase_lsu"/>
</dbReference>
<dbReference type="FunFam" id="3.40.50.300:FF:000119">
    <property type="entry name" value="Sulfate adenylyltransferase subunit 1"/>
    <property type="match status" value="1"/>
</dbReference>
<comment type="function">
    <text evidence="15">Catalyzes the synthesis of activated sulfate.</text>
</comment>
<evidence type="ECO:0000256" key="8">
    <source>
        <dbReference type="ARBA" id="ARBA00022741"/>
    </source>
</evidence>
<feature type="domain" description="Tr-type G" evidence="16">
    <location>
        <begin position="22"/>
        <end position="225"/>
    </location>
</feature>
<dbReference type="EMBL" id="JNVD01000013">
    <property type="protein sequence ID" value="KOC24284.1"/>
    <property type="molecule type" value="Genomic_DNA"/>
</dbReference>
<comment type="pathway">
    <text evidence="14">Sulfur metabolism; hydrogen sulfide biosynthesis; sulfite from sulfate: step 1/3.</text>
</comment>
<comment type="function">
    <text evidence="14">With CysD forms the ATP sulfurylase (ATPS) that catalyzes the adenylation of sulfate producing adenosine 5'-phosphosulfate (APS) and diphosphate, the first enzymatic step in sulfur assimilation pathway. APS synthesis involves the formation of a high-energy phosphoric-sulfuric acid anhydride bond driven by GTP hydrolysis by CysN coupled to ATP hydrolysis by CysD.</text>
</comment>
<comment type="pathway">
    <text evidence="15">Sulfur metabolism; hydrogen sulfide biosynthesis; sulfite from sulfate: step 2/3.</text>
</comment>
<evidence type="ECO:0000256" key="5">
    <source>
        <dbReference type="ARBA" id="ARBA00022458"/>
    </source>
</evidence>
<proteinExistence type="inferred from homology"/>
<evidence type="ECO:0000256" key="3">
    <source>
        <dbReference type="ARBA" id="ARBA00005438"/>
    </source>
</evidence>